<reference evidence="3 4" key="1">
    <citation type="submission" date="2017-09" db="EMBL/GenBank/DDBJ databases">
        <authorList>
            <person name="Lee N."/>
            <person name="Cho B.-K."/>
        </authorList>
    </citation>
    <scope>NUCLEOTIDE SEQUENCE [LARGE SCALE GENOMIC DNA]</scope>
    <source>
        <strain evidence="3 4">ATCC 12853</strain>
    </source>
</reference>
<dbReference type="InterPro" id="IPR029058">
    <property type="entry name" value="AB_hydrolase_fold"/>
</dbReference>
<dbReference type="AlphaFoldDB" id="A0A5J6GQZ2"/>
<evidence type="ECO:0000313" key="4">
    <source>
        <dbReference type="Proteomes" id="UP000325529"/>
    </source>
</evidence>
<dbReference type="InterPro" id="IPR000073">
    <property type="entry name" value="AB_hydrolase_1"/>
</dbReference>
<proteinExistence type="predicted"/>
<dbReference type="SUPFAM" id="SSF53474">
    <property type="entry name" value="alpha/beta-Hydrolases"/>
    <property type="match status" value="1"/>
</dbReference>
<sequence length="279" mass="30126">MDGSRNIRGHGRPPSRPLDDTAVVGALGHPLRTARPACPHPGYPGIPPGEAGVRAIRDDPSPLVDLGVREIFDHLGEVIGALDAKPIIIGHSFGGVFVQLLLDTGYGTAGVSVDGAAVKGLKALPLSEIKATLPVLRNPANRHRAVPITEKEFHYAFTNNLSVEESRRVFDRYAIPVSGRMLFQASLANFTPNAVTTYDFANDHRAPLLFIAGGNDHMLPPPVQRENYKKNAERSEAITAFKLFEGRSHYTCGEPGWEDVADFALDWALAPSPGELDKG</sequence>
<name>A0A5J6GQZ2_STRKN</name>
<accession>A0A5J6GQZ2</accession>
<dbReference type="Gene3D" id="3.40.50.1820">
    <property type="entry name" value="alpha/beta hydrolase"/>
    <property type="match status" value="1"/>
</dbReference>
<dbReference type="EMBL" id="CP023699">
    <property type="protein sequence ID" value="QEU96822.1"/>
    <property type="molecule type" value="Genomic_DNA"/>
</dbReference>
<evidence type="ECO:0000256" key="1">
    <source>
        <dbReference type="SAM" id="MobiDB-lite"/>
    </source>
</evidence>
<dbReference type="KEGG" id="ska:CP970_43045"/>
<gene>
    <name evidence="3" type="ORF">CP970_43045</name>
</gene>
<evidence type="ECO:0000313" key="3">
    <source>
        <dbReference type="EMBL" id="QEU96822.1"/>
    </source>
</evidence>
<keyword evidence="3" id="KW-0378">Hydrolase</keyword>
<organism evidence="3 4">
    <name type="scientific">Streptomyces kanamyceticus</name>
    <dbReference type="NCBI Taxonomy" id="1967"/>
    <lineage>
        <taxon>Bacteria</taxon>
        <taxon>Bacillati</taxon>
        <taxon>Actinomycetota</taxon>
        <taxon>Actinomycetes</taxon>
        <taxon>Kitasatosporales</taxon>
        <taxon>Streptomycetaceae</taxon>
        <taxon>Streptomyces</taxon>
    </lineage>
</organism>
<protein>
    <submittedName>
        <fullName evidence="3">Alpha/beta hydrolase</fullName>
    </submittedName>
</protein>
<dbReference type="Pfam" id="PF12697">
    <property type="entry name" value="Abhydrolase_6"/>
    <property type="match status" value="1"/>
</dbReference>
<keyword evidence="4" id="KW-1185">Reference proteome</keyword>
<evidence type="ECO:0000259" key="2">
    <source>
        <dbReference type="Pfam" id="PF12697"/>
    </source>
</evidence>
<dbReference type="Proteomes" id="UP000325529">
    <property type="component" value="Chromosome"/>
</dbReference>
<dbReference type="GO" id="GO:0016787">
    <property type="term" value="F:hydrolase activity"/>
    <property type="evidence" value="ECO:0007669"/>
    <property type="project" value="UniProtKB-KW"/>
</dbReference>
<feature type="domain" description="AB hydrolase-1" evidence="2">
    <location>
        <begin position="41"/>
        <end position="250"/>
    </location>
</feature>
<feature type="region of interest" description="Disordered" evidence="1">
    <location>
        <begin position="1"/>
        <end position="20"/>
    </location>
</feature>